<dbReference type="Gene3D" id="1.10.10.60">
    <property type="entry name" value="Homeodomain-like"/>
    <property type="match status" value="1"/>
</dbReference>
<feature type="region of interest" description="Disordered" evidence="5">
    <location>
        <begin position="1"/>
        <end position="39"/>
    </location>
</feature>
<dbReference type="SUPFAM" id="SSF46689">
    <property type="entry name" value="Homeodomain-like"/>
    <property type="match status" value="1"/>
</dbReference>
<evidence type="ECO:0000256" key="4">
    <source>
        <dbReference type="PROSITE-ProRule" id="PRU00335"/>
    </source>
</evidence>
<dbReference type="Proteomes" id="UP000657385">
    <property type="component" value="Unassembled WGS sequence"/>
</dbReference>
<dbReference type="GO" id="GO:0003700">
    <property type="term" value="F:DNA-binding transcription factor activity"/>
    <property type="evidence" value="ECO:0007669"/>
    <property type="project" value="TreeGrafter"/>
</dbReference>
<reference evidence="7" key="1">
    <citation type="submission" date="2020-11" db="EMBL/GenBank/DDBJ databases">
        <title>Isolation and identification of active actinomycetes.</title>
        <authorList>
            <person name="Yu B."/>
        </authorList>
    </citation>
    <scope>NUCLEOTIDE SEQUENCE</scope>
    <source>
        <strain evidence="7">NEAU-YB345</strain>
    </source>
</reference>
<keyword evidence="3" id="KW-0804">Transcription</keyword>
<evidence type="ECO:0000313" key="8">
    <source>
        <dbReference type="Proteomes" id="UP000657385"/>
    </source>
</evidence>
<evidence type="ECO:0000256" key="5">
    <source>
        <dbReference type="SAM" id="MobiDB-lite"/>
    </source>
</evidence>
<keyword evidence="2 4" id="KW-0238">DNA-binding</keyword>
<protein>
    <submittedName>
        <fullName evidence="7">TetR/AcrR family transcriptional regulator</fullName>
    </submittedName>
</protein>
<evidence type="ECO:0000313" key="7">
    <source>
        <dbReference type="EMBL" id="MBF9069006.1"/>
    </source>
</evidence>
<dbReference type="AlphaFoldDB" id="A0A931FET1"/>
<evidence type="ECO:0000256" key="3">
    <source>
        <dbReference type="ARBA" id="ARBA00023163"/>
    </source>
</evidence>
<evidence type="ECO:0000256" key="2">
    <source>
        <dbReference type="ARBA" id="ARBA00023125"/>
    </source>
</evidence>
<dbReference type="EMBL" id="JADPRT010000005">
    <property type="protein sequence ID" value="MBF9069006.1"/>
    <property type="molecule type" value="Genomic_DNA"/>
</dbReference>
<feature type="domain" description="HTH tetR-type" evidence="6">
    <location>
        <begin position="42"/>
        <end position="102"/>
    </location>
</feature>
<dbReference type="GO" id="GO:0000976">
    <property type="term" value="F:transcription cis-regulatory region binding"/>
    <property type="evidence" value="ECO:0007669"/>
    <property type="project" value="TreeGrafter"/>
</dbReference>
<proteinExistence type="predicted"/>
<organism evidence="7 8">
    <name type="scientific">Streptacidiphilus fuscans</name>
    <dbReference type="NCBI Taxonomy" id="2789292"/>
    <lineage>
        <taxon>Bacteria</taxon>
        <taxon>Bacillati</taxon>
        <taxon>Actinomycetota</taxon>
        <taxon>Actinomycetes</taxon>
        <taxon>Kitasatosporales</taxon>
        <taxon>Streptomycetaceae</taxon>
        <taxon>Streptacidiphilus</taxon>
    </lineage>
</organism>
<dbReference type="InterPro" id="IPR050109">
    <property type="entry name" value="HTH-type_TetR-like_transc_reg"/>
</dbReference>
<evidence type="ECO:0000259" key="6">
    <source>
        <dbReference type="PROSITE" id="PS50977"/>
    </source>
</evidence>
<dbReference type="PANTHER" id="PTHR30055:SF238">
    <property type="entry name" value="MYCOFACTOCIN BIOSYNTHESIS TRANSCRIPTIONAL REGULATOR MFTR-RELATED"/>
    <property type="match status" value="1"/>
</dbReference>
<keyword evidence="8" id="KW-1185">Reference proteome</keyword>
<dbReference type="Gene3D" id="1.10.357.10">
    <property type="entry name" value="Tetracycline Repressor, domain 2"/>
    <property type="match status" value="1"/>
</dbReference>
<feature type="DNA-binding region" description="H-T-H motif" evidence="4">
    <location>
        <begin position="65"/>
        <end position="84"/>
    </location>
</feature>
<dbReference type="Pfam" id="PF00440">
    <property type="entry name" value="TetR_N"/>
    <property type="match status" value="1"/>
</dbReference>
<keyword evidence="1" id="KW-0805">Transcription regulation</keyword>
<gene>
    <name evidence="7" type="ORF">I2501_13335</name>
</gene>
<sequence length="230" mass="25277">MSGSPSPSPASSSSSSSASSPAPSPAEPASPRGGSLRSEYRELTRKRLLDAVREVLEETDYAAATVEEIVRRAGASRATFYVHFRSKGEAAAALLDRVTPSDRGAYASLPEAARTRAGLRRWLEESLDWYESQARLLAALNEAMAVEGTVAERRSAAVERLVEALPEYLERWGDPARARVRLQLLLRQFHQVAMDTVVQGAWQPDRALLLDEMTEAWWAVLGGEERAPRT</sequence>
<dbReference type="PRINTS" id="PR00455">
    <property type="entry name" value="HTHTETR"/>
</dbReference>
<feature type="compositionally biased region" description="Low complexity" evidence="5">
    <location>
        <begin position="9"/>
        <end position="21"/>
    </location>
</feature>
<dbReference type="PROSITE" id="PS50977">
    <property type="entry name" value="HTH_TETR_2"/>
    <property type="match status" value="1"/>
</dbReference>
<comment type="caution">
    <text evidence="7">The sequence shown here is derived from an EMBL/GenBank/DDBJ whole genome shotgun (WGS) entry which is preliminary data.</text>
</comment>
<dbReference type="InterPro" id="IPR009057">
    <property type="entry name" value="Homeodomain-like_sf"/>
</dbReference>
<accession>A0A931FET1</accession>
<dbReference type="RefSeq" id="WP_196194193.1">
    <property type="nucleotide sequence ID" value="NZ_JADPRT010000005.1"/>
</dbReference>
<dbReference type="PANTHER" id="PTHR30055">
    <property type="entry name" value="HTH-TYPE TRANSCRIPTIONAL REGULATOR RUTR"/>
    <property type="match status" value="1"/>
</dbReference>
<name>A0A931FET1_9ACTN</name>
<dbReference type="InterPro" id="IPR001647">
    <property type="entry name" value="HTH_TetR"/>
</dbReference>
<evidence type="ECO:0000256" key="1">
    <source>
        <dbReference type="ARBA" id="ARBA00023015"/>
    </source>
</evidence>